<dbReference type="OMA" id="YFEYFCG"/>
<dbReference type="GO" id="GO:0048250">
    <property type="term" value="P:iron import into the mitochondrion"/>
    <property type="evidence" value="ECO:0007669"/>
    <property type="project" value="TreeGrafter"/>
</dbReference>
<dbReference type="GeneID" id="39735360"/>
<dbReference type="Gene3D" id="1.50.40.10">
    <property type="entry name" value="Mitochondrial carrier domain"/>
    <property type="match status" value="3"/>
</dbReference>
<feature type="repeat" description="Solcar" evidence="8">
    <location>
        <begin position="660"/>
        <end position="741"/>
    </location>
</feature>
<dbReference type="PANTHER" id="PTHR45758">
    <property type="entry name" value="MITOFERRIN-1-RELATED"/>
    <property type="match status" value="1"/>
</dbReference>
<protein>
    <submittedName>
        <fullName evidence="9">Mitochondrial carrier protein, putative</fullName>
    </submittedName>
</protein>
<keyword evidence="3" id="KW-0813">Transport</keyword>
<keyword evidence="6" id="KW-0496">Mitochondrion</keyword>
<dbReference type="RefSeq" id="XP_028532266.1">
    <property type="nucleotide sequence ID" value="XM_028675704.1"/>
</dbReference>
<evidence type="ECO:0000256" key="8">
    <source>
        <dbReference type="PROSITE-ProRule" id="PRU00282"/>
    </source>
</evidence>
<gene>
    <name evidence="9" type="ORF">PRELSG_0702400</name>
</gene>
<dbReference type="GO" id="GO:0015093">
    <property type="term" value="F:ferrous iron transmembrane transporter activity"/>
    <property type="evidence" value="ECO:0007669"/>
    <property type="project" value="TreeGrafter"/>
</dbReference>
<sequence length="1017" mass="120921">MNELSVNDALDEIESESFDFIWEEWEEYKGDVPLWQHIFCGSVAGLMEHVFMYPLDTMKTYFQTNNNLKCKENLENCNLYSCRNNCKELSTHKNIHIDKRNFCSSIGCGNCLNKTCNYENSCNIKMISHYNKKKISYSNVLELLKKKSKINKFHYNNSNLYNENISHIVNKKLQNNNNYYNKKINRYINNNKCVNSYCKYLLNLKKNGQNSCDTPQEKPNRNLLYKCKNKRINHLKRNINNLESPLGKNVMRKMEKLSNIYNNNMNNNIKKLQRNVKKQFTLLSFNNKEKKMYCSKKVTSKIILKKDKKKHKCSINYYKYSLNNNNIKNYYKKLKLLNTFVNIKQNNYIHIENNLFNFFVNKNNLTLMNNLKKIYVYILNKCYSINNCNSNHKRKDLLKFPFQNFLYNGNKNVSNMLNSSLNFFKKTNYFSLNYIFKKNFIYKNYYVNILNAQKKKNHLGSFMHLFQNMRNFLNYHTYKNITSGTKKIIRKKYLFSILSNDKNILLNDICYFTKNNNANLFNKNIISLSKYNLYKNNNTNLFDRNIHSLRKFNLYKNNNNSILNRFNNNFKNFNFFKNILIHKNKKNDMKIVRYNCSLIRNNFSYLYKGVNVVMLGCIPAHAMYFSTFEYSKKYFSNMNSNNSAIRILNNNKNEAINYKLNYFSIIISGFLATIAHDLIITPVDTLKQRIQLGINKNGLESIKVLKENGIRSLYLSLPITLLMNIPYQIIMICTNEQMKKFYFEYIFGFSGLNKNSSENKYNNLEDNNIKKKDNINIDENIKNVSTTNDINNNNNTNFYENKNFDKIINNLKEEKDKTKLIKFYIGQDIYSMNNFSKNKERRFFREDEENEETNAKTFSDEKNNSHILFKEIIKKLENNCNDDQKIYDKNIRDPLDFEKQKYMDLRNIWMNNYKNEFFSKHFNHITSYFVCAGIGGGIAAILTNPFDVIKTRIQTECFNTKGFHFFKVVSNLYYKEGLGSFFKGSLARMALCIPASAISWGSYETMKRFFKINFNSI</sequence>
<feature type="repeat" description="Solcar" evidence="8">
    <location>
        <begin position="927"/>
        <end position="1009"/>
    </location>
</feature>
<accession>A0A1J1H6N4</accession>
<reference evidence="9 10" key="1">
    <citation type="submission" date="2015-04" db="EMBL/GenBank/DDBJ databases">
        <authorList>
            <consortium name="Pathogen Informatics"/>
        </authorList>
    </citation>
    <scope>NUCLEOTIDE SEQUENCE [LARGE SCALE GENOMIC DNA]</scope>
    <source>
        <strain evidence="9 10">SGS1</strain>
    </source>
</reference>
<dbReference type="OrthoDB" id="43906at2759"/>
<dbReference type="PROSITE" id="PS50920">
    <property type="entry name" value="SOLCAR"/>
    <property type="match status" value="2"/>
</dbReference>
<dbReference type="SUPFAM" id="SSF103506">
    <property type="entry name" value="Mitochondrial carrier"/>
    <property type="match status" value="2"/>
</dbReference>
<dbReference type="InterPro" id="IPR018108">
    <property type="entry name" value="MCP_transmembrane"/>
</dbReference>
<dbReference type="PANTHER" id="PTHR45758:SF4">
    <property type="entry name" value="MITOFERRIN-1"/>
    <property type="match status" value="1"/>
</dbReference>
<keyword evidence="4 8" id="KW-0812">Transmembrane</keyword>
<dbReference type="AlphaFoldDB" id="A0A1J1H6N4"/>
<evidence type="ECO:0000313" key="10">
    <source>
        <dbReference type="Proteomes" id="UP000220158"/>
    </source>
</evidence>
<dbReference type="GO" id="GO:0031966">
    <property type="term" value="C:mitochondrial membrane"/>
    <property type="evidence" value="ECO:0007669"/>
    <property type="project" value="UniProtKB-SubCell"/>
</dbReference>
<evidence type="ECO:0000256" key="4">
    <source>
        <dbReference type="ARBA" id="ARBA00022692"/>
    </source>
</evidence>
<keyword evidence="7 8" id="KW-0472">Membrane</keyword>
<evidence type="ECO:0000256" key="3">
    <source>
        <dbReference type="ARBA" id="ARBA00022448"/>
    </source>
</evidence>
<dbReference type="Proteomes" id="UP000220158">
    <property type="component" value="Chromosome 7"/>
</dbReference>
<evidence type="ECO:0000256" key="2">
    <source>
        <dbReference type="ARBA" id="ARBA00006375"/>
    </source>
</evidence>
<evidence type="ECO:0000256" key="7">
    <source>
        <dbReference type="ARBA" id="ARBA00023136"/>
    </source>
</evidence>
<dbReference type="Pfam" id="PF00153">
    <property type="entry name" value="Mito_carr"/>
    <property type="match status" value="4"/>
</dbReference>
<keyword evidence="5" id="KW-1133">Transmembrane helix</keyword>
<dbReference type="VEuPathDB" id="PlasmoDB:PRELSG_0702400"/>
<evidence type="ECO:0000256" key="5">
    <source>
        <dbReference type="ARBA" id="ARBA00022989"/>
    </source>
</evidence>
<keyword evidence="10" id="KW-1185">Reference proteome</keyword>
<organism evidence="9 10">
    <name type="scientific">Plasmodium relictum</name>
    <dbReference type="NCBI Taxonomy" id="85471"/>
    <lineage>
        <taxon>Eukaryota</taxon>
        <taxon>Sar</taxon>
        <taxon>Alveolata</taxon>
        <taxon>Apicomplexa</taxon>
        <taxon>Aconoidasida</taxon>
        <taxon>Haemosporida</taxon>
        <taxon>Plasmodiidae</taxon>
        <taxon>Plasmodium</taxon>
        <taxon>Plasmodium (Haemamoeba)</taxon>
    </lineage>
</organism>
<comment type="similarity">
    <text evidence="2">Belongs to the mitochondrial carrier (TC 2.A.29) family.</text>
</comment>
<evidence type="ECO:0000256" key="6">
    <source>
        <dbReference type="ARBA" id="ARBA00023128"/>
    </source>
</evidence>
<evidence type="ECO:0000256" key="1">
    <source>
        <dbReference type="ARBA" id="ARBA00004225"/>
    </source>
</evidence>
<proteinExistence type="inferred from homology"/>
<dbReference type="EMBL" id="LN835302">
    <property type="protein sequence ID" value="CRG99259.1"/>
    <property type="molecule type" value="Genomic_DNA"/>
</dbReference>
<comment type="subcellular location">
    <subcellularLocation>
        <location evidence="1">Mitochondrion membrane</location>
        <topology evidence="1">Multi-pass membrane protein</topology>
    </subcellularLocation>
</comment>
<evidence type="ECO:0000313" key="9">
    <source>
        <dbReference type="EMBL" id="CRG99259.1"/>
    </source>
</evidence>
<dbReference type="InterPro" id="IPR023395">
    <property type="entry name" value="MCP_dom_sf"/>
</dbReference>
<name>A0A1J1H6N4_PLARL</name>
<dbReference type="KEGG" id="prel:PRELSG_0702400"/>